<dbReference type="Pfam" id="PF13650">
    <property type="entry name" value="Asp_protease_2"/>
    <property type="match status" value="1"/>
</dbReference>
<dbReference type="InterPro" id="IPR021109">
    <property type="entry name" value="Peptidase_aspartic_dom_sf"/>
</dbReference>
<gene>
    <name evidence="2" type="ORF">CEUTPL_LOCUS923</name>
</gene>
<dbReference type="Proteomes" id="UP001152799">
    <property type="component" value="Chromosome 1"/>
</dbReference>
<feature type="region of interest" description="Disordered" evidence="1">
    <location>
        <begin position="312"/>
        <end position="429"/>
    </location>
</feature>
<reference evidence="2" key="1">
    <citation type="submission" date="2022-01" db="EMBL/GenBank/DDBJ databases">
        <authorList>
            <person name="King R."/>
        </authorList>
    </citation>
    <scope>NUCLEOTIDE SEQUENCE</scope>
</reference>
<feature type="compositionally biased region" description="Low complexity" evidence="1">
    <location>
        <begin position="280"/>
        <end position="290"/>
    </location>
</feature>
<feature type="region of interest" description="Disordered" evidence="1">
    <location>
        <begin position="241"/>
        <end position="290"/>
    </location>
</feature>
<evidence type="ECO:0000313" key="2">
    <source>
        <dbReference type="EMBL" id="CAG9760187.1"/>
    </source>
</evidence>
<accession>A0A9N9MEE5</accession>
<dbReference type="EMBL" id="OU892277">
    <property type="protein sequence ID" value="CAG9760187.1"/>
    <property type="molecule type" value="Genomic_DNA"/>
</dbReference>
<feature type="compositionally biased region" description="Polar residues" evidence="1">
    <location>
        <begin position="241"/>
        <end position="258"/>
    </location>
</feature>
<dbReference type="CDD" id="cd00303">
    <property type="entry name" value="retropepsin_like"/>
    <property type="match status" value="1"/>
</dbReference>
<proteinExistence type="predicted"/>
<dbReference type="AlphaFoldDB" id="A0A9N9MEE5"/>
<evidence type="ECO:0000256" key="1">
    <source>
        <dbReference type="SAM" id="MobiDB-lite"/>
    </source>
</evidence>
<dbReference type="Gene3D" id="2.40.70.10">
    <property type="entry name" value="Acid Proteases"/>
    <property type="match status" value="1"/>
</dbReference>
<protein>
    <recommendedName>
        <fullName evidence="4">Peptidase A2 domain-containing protein</fullName>
    </recommendedName>
</protein>
<evidence type="ECO:0008006" key="4">
    <source>
        <dbReference type="Google" id="ProtNLM"/>
    </source>
</evidence>
<sequence>MALLNSCEITGVKAVSCLIVGMFDNVVKTGSKAGDHQSPESLYGYLCTLDTASSGISRGHDVGRHTSRHKSGNFRRDNTTSKQAVDINGISSFAYVDLGSSCTTIRQQEAERLALVIDATEKTVLHGYGNGRTPTIGTTSFRIKVDDVETTVSAHIVANVAQEIPILLGRNFTEVPDLLVIKDDISLTFFSRSLGEINAIDTEPNDSKIILWIAENTTILQNHMFRLIVIPMKKVLKIPYTSNNKTPTSQDNQENAVATPNRPVAPSTSNECDRTDNDNDSFSDSSENNFYDCIQNNKQQIDSCDKPTNVPLTALNKDTNNHSFNRFGPESAKVPPQHCKNPCEEQPPSLEAMPAKPSNSEVTKLATGATTKRPAIVSKKQERPQESEAEPQASTARHDSLGSRRPSRLRRPPSYLKEYNVNSEEEEYT</sequence>
<feature type="region of interest" description="Disordered" evidence="1">
    <location>
        <begin position="58"/>
        <end position="79"/>
    </location>
</feature>
<name>A0A9N9MEE5_9CUCU</name>
<dbReference type="OrthoDB" id="6781600at2759"/>
<dbReference type="SUPFAM" id="SSF50630">
    <property type="entry name" value="Acid proteases"/>
    <property type="match status" value="1"/>
</dbReference>
<organism evidence="2 3">
    <name type="scientific">Ceutorhynchus assimilis</name>
    <name type="common">cabbage seed weevil</name>
    <dbReference type="NCBI Taxonomy" id="467358"/>
    <lineage>
        <taxon>Eukaryota</taxon>
        <taxon>Metazoa</taxon>
        <taxon>Ecdysozoa</taxon>
        <taxon>Arthropoda</taxon>
        <taxon>Hexapoda</taxon>
        <taxon>Insecta</taxon>
        <taxon>Pterygota</taxon>
        <taxon>Neoptera</taxon>
        <taxon>Endopterygota</taxon>
        <taxon>Coleoptera</taxon>
        <taxon>Polyphaga</taxon>
        <taxon>Cucujiformia</taxon>
        <taxon>Curculionidae</taxon>
        <taxon>Ceutorhynchinae</taxon>
        <taxon>Ceutorhynchus</taxon>
    </lineage>
</organism>
<keyword evidence="3" id="KW-1185">Reference proteome</keyword>
<evidence type="ECO:0000313" key="3">
    <source>
        <dbReference type="Proteomes" id="UP001152799"/>
    </source>
</evidence>